<proteinExistence type="predicted"/>
<organism evidence="1">
    <name type="scientific">Arundo donax</name>
    <name type="common">Giant reed</name>
    <name type="synonym">Donax arundinaceus</name>
    <dbReference type="NCBI Taxonomy" id="35708"/>
    <lineage>
        <taxon>Eukaryota</taxon>
        <taxon>Viridiplantae</taxon>
        <taxon>Streptophyta</taxon>
        <taxon>Embryophyta</taxon>
        <taxon>Tracheophyta</taxon>
        <taxon>Spermatophyta</taxon>
        <taxon>Magnoliopsida</taxon>
        <taxon>Liliopsida</taxon>
        <taxon>Poales</taxon>
        <taxon>Poaceae</taxon>
        <taxon>PACMAD clade</taxon>
        <taxon>Arundinoideae</taxon>
        <taxon>Arundineae</taxon>
        <taxon>Arundo</taxon>
    </lineage>
</organism>
<name>A0A0A9BV47_ARUDO</name>
<dbReference type="EMBL" id="GBRH01231822">
    <property type="protein sequence ID" value="JAD66073.1"/>
    <property type="molecule type" value="Transcribed_RNA"/>
</dbReference>
<dbReference type="AlphaFoldDB" id="A0A0A9BV47"/>
<evidence type="ECO:0000313" key="1">
    <source>
        <dbReference type="EMBL" id="JAD66073.1"/>
    </source>
</evidence>
<reference evidence="1" key="1">
    <citation type="submission" date="2014-09" db="EMBL/GenBank/DDBJ databases">
        <authorList>
            <person name="Magalhaes I.L.F."/>
            <person name="Oliveira U."/>
            <person name="Santos F.R."/>
            <person name="Vidigal T.H.D.A."/>
            <person name="Brescovit A.D."/>
            <person name="Santos A.J."/>
        </authorList>
    </citation>
    <scope>NUCLEOTIDE SEQUENCE</scope>
    <source>
        <tissue evidence="1">Shoot tissue taken approximately 20 cm above the soil surface</tissue>
    </source>
</reference>
<accession>A0A0A9BV47</accession>
<reference evidence="1" key="2">
    <citation type="journal article" date="2015" name="Data Brief">
        <title>Shoot transcriptome of the giant reed, Arundo donax.</title>
        <authorList>
            <person name="Barrero R.A."/>
            <person name="Guerrero F.D."/>
            <person name="Moolhuijzen P."/>
            <person name="Goolsby J.A."/>
            <person name="Tidwell J."/>
            <person name="Bellgard S.E."/>
            <person name="Bellgard M.I."/>
        </authorList>
    </citation>
    <scope>NUCLEOTIDE SEQUENCE</scope>
    <source>
        <tissue evidence="1">Shoot tissue taken approximately 20 cm above the soil surface</tissue>
    </source>
</reference>
<protein>
    <submittedName>
        <fullName evidence="1">Uncharacterized protein</fullName>
    </submittedName>
</protein>
<sequence>MEQPTVETPGSARSIPWFRRLAPGSMLP</sequence>